<comment type="caution">
    <text evidence="2">The sequence shown here is derived from an EMBL/GenBank/DDBJ whole genome shotgun (WGS) entry which is preliminary data.</text>
</comment>
<accession>A0A556QNI6</accession>
<keyword evidence="1" id="KW-0812">Transmembrane</keyword>
<dbReference type="AlphaFoldDB" id="A0A556QNI6"/>
<dbReference type="OrthoDB" id="9908234at2"/>
<reference evidence="2 3" key="1">
    <citation type="submission" date="2019-07" db="EMBL/GenBank/DDBJ databases">
        <title>Description of 53C-WASEF.</title>
        <authorList>
            <person name="Pitt A."/>
            <person name="Hahn M.W."/>
        </authorList>
    </citation>
    <scope>NUCLEOTIDE SEQUENCE [LARGE SCALE GENOMIC DNA]</scope>
    <source>
        <strain evidence="2 3">53C-WASEF</strain>
    </source>
</reference>
<gene>
    <name evidence="2" type="ORF">FPL22_02445</name>
</gene>
<keyword evidence="1" id="KW-0472">Membrane</keyword>
<dbReference type="NCBIfam" id="TIGR02532">
    <property type="entry name" value="IV_pilin_GFxxxE"/>
    <property type="match status" value="1"/>
</dbReference>
<evidence type="ECO:0000313" key="2">
    <source>
        <dbReference type="EMBL" id="TSJ78187.1"/>
    </source>
</evidence>
<dbReference type="Pfam" id="PF07963">
    <property type="entry name" value="N_methyl"/>
    <property type="match status" value="1"/>
</dbReference>
<evidence type="ECO:0000256" key="1">
    <source>
        <dbReference type="SAM" id="Phobius"/>
    </source>
</evidence>
<name>A0A556QNI6_9BACT</name>
<feature type="transmembrane region" description="Helical" evidence="1">
    <location>
        <begin position="47"/>
        <end position="69"/>
    </location>
</feature>
<keyword evidence="3" id="KW-1185">Reference proteome</keyword>
<dbReference type="EMBL" id="VMBG01000001">
    <property type="protein sequence ID" value="TSJ78187.1"/>
    <property type="molecule type" value="Genomic_DNA"/>
</dbReference>
<dbReference type="PROSITE" id="PS00409">
    <property type="entry name" value="PROKAR_NTER_METHYL"/>
    <property type="match status" value="1"/>
</dbReference>
<proteinExistence type="predicted"/>
<keyword evidence="1" id="KW-1133">Transmembrane helix</keyword>
<dbReference type="InterPro" id="IPR012902">
    <property type="entry name" value="N_methyl_site"/>
</dbReference>
<organism evidence="2 3">
    <name type="scientific">Rariglobus hedericola</name>
    <dbReference type="NCBI Taxonomy" id="2597822"/>
    <lineage>
        <taxon>Bacteria</taxon>
        <taxon>Pseudomonadati</taxon>
        <taxon>Verrucomicrobiota</taxon>
        <taxon>Opitutia</taxon>
        <taxon>Opitutales</taxon>
        <taxon>Opitutaceae</taxon>
        <taxon>Rariglobus</taxon>
    </lineage>
</organism>
<evidence type="ECO:0000313" key="3">
    <source>
        <dbReference type="Proteomes" id="UP000315648"/>
    </source>
</evidence>
<dbReference type="Proteomes" id="UP000315648">
    <property type="component" value="Unassembled WGS sequence"/>
</dbReference>
<sequence>MNFTRLFQQPSMNPKYSTFETTFLNPRRGACARETNVRSPKKRGLTLVEVMVATILLTMLMAGLLMALVQSYRLSAETRIRNEVRFALRSMADQFLLNSIPYTAAAELVANPPTPLFKFAATPTGEGLSWRKDLNVFTVKPTTADSDVYINGTSSGLTVPMGAASGAPINVVFTRSVIRISPSTGTEMTPDLANSPAGFLLRADFSARFTILGRPLTQSITVLRSVP</sequence>
<protein>
    <submittedName>
        <fullName evidence="2">Prepilin-type N-terminal cleavage/methylation domain-containing protein</fullName>
    </submittedName>
</protein>